<dbReference type="CDD" id="cd00229">
    <property type="entry name" value="SGNH_hydrolase"/>
    <property type="match status" value="1"/>
</dbReference>
<dbReference type="RefSeq" id="WP_145190368.1">
    <property type="nucleotide sequence ID" value="NZ_CP036290.1"/>
</dbReference>
<dbReference type="OrthoDB" id="2513075at2"/>
<dbReference type="SUPFAM" id="SSF52266">
    <property type="entry name" value="SGNH hydrolase"/>
    <property type="match status" value="1"/>
</dbReference>
<dbReference type="InterPro" id="IPR013830">
    <property type="entry name" value="SGNH_hydro"/>
</dbReference>
<name>A0A518D3C7_9BACT</name>
<feature type="domain" description="SGNH hydrolase-type esterase" evidence="1">
    <location>
        <begin position="111"/>
        <end position="326"/>
    </location>
</feature>
<dbReference type="Pfam" id="PF13472">
    <property type="entry name" value="Lipase_GDSL_2"/>
    <property type="match status" value="1"/>
</dbReference>
<protein>
    <submittedName>
        <fullName evidence="2">GDSL-like Lipase/Acylhydrolase</fullName>
    </submittedName>
</protein>
<organism evidence="2 3">
    <name type="scientific">Rohdeia mirabilis</name>
    <dbReference type="NCBI Taxonomy" id="2528008"/>
    <lineage>
        <taxon>Bacteria</taxon>
        <taxon>Pseudomonadati</taxon>
        <taxon>Planctomycetota</taxon>
        <taxon>Planctomycetia</taxon>
        <taxon>Planctomycetia incertae sedis</taxon>
        <taxon>Rohdeia</taxon>
    </lineage>
</organism>
<dbReference type="Gene3D" id="3.40.50.1110">
    <property type="entry name" value="SGNH hydrolase"/>
    <property type="match status" value="1"/>
</dbReference>
<proteinExistence type="predicted"/>
<keyword evidence="3" id="KW-1185">Reference proteome</keyword>
<gene>
    <name evidence="2" type="ORF">Pla163_31280</name>
</gene>
<dbReference type="EMBL" id="CP036290">
    <property type="protein sequence ID" value="QDU85981.1"/>
    <property type="molecule type" value="Genomic_DNA"/>
</dbReference>
<evidence type="ECO:0000313" key="2">
    <source>
        <dbReference type="EMBL" id="QDU85981.1"/>
    </source>
</evidence>
<accession>A0A518D3C7</accession>
<dbReference type="PANTHER" id="PTHR30383">
    <property type="entry name" value="THIOESTERASE 1/PROTEASE 1/LYSOPHOSPHOLIPASE L1"/>
    <property type="match status" value="1"/>
</dbReference>
<dbReference type="InterPro" id="IPR051532">
    <property type="entry name" value="Ester_Hydrolysis_Enzymes"/>
</dbReference>
<reference evidence="2 3" key="1">
    <citation type="submission" date="2019-02" db="EMBL/GenBank/DDBJ databases">
        <title>Deep-cultivation of Planctomycetes and their phenomic and genomic characterization uncovers novel biology.</title>
        <authorList>
            <person name="Wiegand S."/>
            <person name="Jogler M."/>
            <person name="Boedeker C."/>
            <person name="Pinto D."/>
            <person name="Vollmers J."/>
            <person name="Rivas-Marin E."/>
            <person name="Kohn T."/>
            <person name="Peeters S.H."/>
            <person name="Heuer A."/>
            <person name="Rast P."/>
            <person name="Oberbeckmann S."/>
            <person name="Bunk B."/>
            <person name="Jeske O."/>
            <person name="Meyerdierks A."/>
            <person name="Storesund J.E."/>
            <person name="Kallscheuer N."/>
            <person name="Luecker S."/>
            <person name="Lage O.M."/>
            <person name="Pohl T."/>
            <person name="Merkel B.J."/>
            <person name="Hornburger P."/>
            <person name="Mueller R.-W."/>
            <person name="Bruemmer F."/>
            <person name="Labrenz M."/>
            <person name="Spormann A.M."/>
            <person name="Op den Camp H."/>
            <person name="Overmann J."/>
            <person name="Amann R."/>
            <person name="Jetten M.S.M."/>
            <person name="Mascher T."/>
            <person name="Medema M.H."/>
            <person name="Devos D.P."/>
            <person name="Kaster A.-K."/>
            <person name="Ovreas L."/>
            <person name="Rohde M."/>
            <person name="Galperin M.Y."/>
            <person name="Jogler C."/>
        </authorList>
    </citation>
    <scope>NUCLEOTIDE SEQUENCE [LARGE SCALE GENOMIC DNA]</scope>
    <source>
        <strain evidence="2 3">Pla163</strain>
    </source>
</reference>
<keyword evidence="2" id="KW-0378">Hydrolase</keyword>
<dbReference type="AlphaFoldDB" id="A0A518D3C7"/>
<dbReference type="GO" id="GO:0004622">
    <property type="term" value="F:phosphatidylcholine lysophospholipase activity"/>
    <property type="evidence" value="ECO:0007669"/>
    <property type="project" value="TreeGrafter"/>
</dbReference>
<dbReference type="PANTHER" id="PTHR30383:SF5">
    <property type="entry name" value="SGNH HYDROLASE-TYPE ESTERASE DOMAIN-CONTAINING PROTEIN"/>
    <property type="match status" value="1"/>
</dbReference>
<sequence length="361" mass="40100">MSSRPKKKRSLALRLTLASASALVALGLSLFGIEAYLAANDPDPAVLMRNADPGRWAGLVHRPSAIEGLSYELVPGFEGRFAGFQIRVNDDGLRGANVEREPDPKRLRIAVIGDSTTFGYGVFNTQTYSHVLQQALNARRTGWHYEVLNFGTSGYNTLDEALVLEEKVLAYEPDLVVVGYNLNDPDAERRQPLNRFFDPQTWWENTHLYQRLSFRAFKGRLARYSDVLEYFHDPEGPNWQVVVEGFARIGTALEGAGLPGLVVIFPTAMSMKDYVYEDLHAQVAAEAEKNDLAVLDLAPVFAAEEDAVPGGLSLADLHPNEEGHRVAAEAIAAWILDRHEQLFDGRSARPKAERRGGQQQR</sequence>
<dbReference type="Proteomes" id="UP000319342">
    <property type="component" value="Chromosome"/>
</dbReference>
<dbReference type="InterPro" id="IPR036514">
    <property type="entry name" value="SGNH_hydro_sf"/>
</dbReference>
<evidence type="ECO:0000259" key="1">
    <source>
        <dbReference type="Pfam" id="PF13472"/>
    </source>
</evidence>
<evidence type="ECO:0000313" key="3">
    <source>
        <dbReference type="Proteomes" id="UP000319342"/>
    </source>
</evidence>